<dbReference type="AlphaFoldDB" id="A0A0K2UJS9"/>
<evidence type="ECO:0000313" key="1">
    <source>
        <dbReference type="EMBL" id="CDW38524.1"/>
    </source>
</evidence>
<accession>A0A0K2UJS9</accession>
<proteinExistence type="predicted"/>
<organism evidence="1">
    <name type="scientific">Lepeophtheirus salmonis</name>
    <name type="common">Salmon louse</name>
    <name type="synonym">Caligus salmonis</name>
    <dbReference type="NCBI Taxonomy" id="72036"/>
    <lineage>
        <taxon>Eukaryota</taxon>
        <taxon>Metazoa</taxon>
        <taxon>Ecdysozoa</taxon>
        <taxon>Arthropoda</taxon>
        <taxon>Crustacea</taxon>
        <taxon>Multicrustacea</taxon>
        <taxon>Hexanauplia</taxon>
        <taxon>Copepoda</taxon>
        <taxon>Siphonostomatoida</taxon>
        <taxon>Caligidae</taxon>
        <taxon>Lepeophtheirus</taxon>
    </lineage>
</organism>
<reference evidence="1" key="1">
    <citation type="submission" date="2014-05" db="EMBL/GenBank/DDBJ databases">
        <authorList>
            <person name="Chronopoulou M."/>
        </authorList>
    </citation>
    <scope>NUCLEOTIDE SEQUENCE</scope>
    <source>
        <tissue evidence="1">Whole organism</tissue>
    </source>
</reference>
<feature type="non-terminal residue" evidence="1">
    <location>
        <position position="1"/>
    </location>
</feature>
<name>A0A0K2UJS9_LEPSM</name>
<protein>
    <submittedName>
        <fullName evidence="1">Uncharacterized protein</fullName>
    </submittedName>
</protein>
<dbReference type="EMBL" id="HACA01021163">
    <property type="protein sequence ID" value="CDW38524.1"/>
    <property type="molecule type" value="Transcribed_RNA"/>
</dbReference>
<sequence length="64" mass="7316">KDEKVSEDEKHYFADIIVDLGSKEIKRVVDLLKKYGLKIKPYENISETSVLCLEVYKADNGKLG</sequence>